<accession>A0A8X6NNG4</accession>
<dbReference type="EMBL" id="BMAW01106109">
    <property type="protein sequence ID" value="GFT22557.1"/>
    <property type="molecule type" value="Genomic_DNA"/>
</dbReference>
<protein>
    <submittedName>
        <fullName evidence="1">Uncharacterized protein</fullName>
    </submittedName>
</protein>
<sequence length="77" mass="8777">MGSNKFHGKRCFVRKELVGRFFNQPRPVRLGHKIDCLPSKSIKTVNCAFCLQEANPIVHARHGDNSAADEIFKMDTY</sequence>
<organism evidence="1 2">
    <name type="scientific">Nephila pilipes</name>
    <name type="common">Giant wood spider</name>
    <name type="synonym">Nephila maculata</name>
    <dbReference type="NCBI Taxonomy" id="299642"/>
    <lineage>
        <taxon>Eukaryota</taxon>
        <taxon>Metazoa</taxon>
        <taxon>Ecdysozoa</taxon>
        <taxon>Arthropoda</taxon>
        <taxon>Chelicerata</taxon>
        <taxon>Arachnida</taxon>
        <taxon>Araneae</taxon>
        <taxon>Araneomorphae</taxon>
        <taxon>Entelegynae</taxon>
        <taxon>Araneoidea</taxon>
        <taxon>Nephilidae</taxon>
        <taxon>Nephila</taxon>
    </lineage>
</organism>
<comment type="caution">
    <text evidence="1">The sequence shown here is derived from an EMBL/GenBank/DDBJ whole genome shotgun (WGS) entry which is preliminary data.</text>
</comment>
<name>A0A8X6NNG4_NEPPI</name>
<evidence type="ECO:0000313" key="1">
    <source>
        <dbReference type="EMBL" id="GFT22557.1"/>
    </source>
</evidence>
<keyword evidence="2" id="KW-1185">Reference proteome</keyword>
<reference evidence="1" key="1">
    <citation type="submission" date="2020-08" db="EMBL/GenBank/DDBJ databases">
        <title>Multicomponent nature underlies the extraordinary mechanical properties of spider dragline silk.</title>
        <authorList>
            <person name="Kono N."/>
            <person name="Nakamura H."/>
            <person name="Mori M."/>
            <person name="Yoshida Y."/>
            <person name="Ohtoshi R."/>
            <person name="Malay A.D."/>
            <person name="Moran D.A.P."/>
            <person name="Tomita M."/>
            <person name="Numata K."/>
            <person name="Arakawa K."/>
        </authorList>
    </citation>
    <scope>NUCLEOTIDE SEQUENCE</scope>
</reference>
<proteinExistence type="predicted"/>
<gene>
    <name evidence="1" type="ORF">NPIL_196531</name>
</gene>
<dbReference type="AlphaFoldDB" id="A0A8X6NNG4"/>
<dbReference type="Proteomes" id="UP000887013">
    <property type="component" value="Unassembled WGS sequence"/>
</dbReference>
<evidence type="ECO:0000313" key="2">
    <source>
        <dbReference type="Proteomes" id="UP000887013"/>
    </source>
</evidence>